<gene>
    <name evidence="2" type="ORF">E1I98_04705</name>
</gene>
<keyword evidence="1" id="KW-1133">Transmembrane helix</keyword>
<proteinExistence type="predicted"/>
<protein>
    <submittedName>
        <fullName evidence="2">Uncharacterized protein</fullName>
    </submittedName>
</protein>
<dbReference type="Proteomes" id="UP000294527">
    <property type="component" value="Unassembled WGS sequence"/>
</dbReference>
<evidence type="ECO:0000313" key="2">
    <source>
        <dbReference type="EMBL" id="TDA75718.1"/>
    </source>
</evidence>
<name>A0A4R4GGB0_9BACT</name>
<dbReference type="EMBL" id="SLTU01000001">
    <property type="protein sequence ID" value="TDA75718.1"/>
    <property type="molecule type" value="Genomic_DNA"/>
</dbReference>
<evidence type="ECO:0000256" key="1">
    <source>
        <dbReference type="SAM" id="Phobius"/>
    </source>
</evidence>
<accession>A0A4R4GGB0</accession>
<comment type="caution">
    <text evidence="2">The sequence shown here is derived from an EMBL/GenBank/DDBJ whole genome shotgun (WGS) entry which is preliminary data.</text>
</comment>
<sequence>MIKLRFIMYMYFFFCLDTKEKDTKKKKSRLHFLATPLRNFRGQKELATLKQLFVLIRKSLRSALRCENEVGMPCGWALGIVTVAFHICVFSSFFGAVRAGRRTLRRVRGQRG</sequence>
<keyword evidence="1" id="KW-0812">Transmembrane</keyword>
<dbReference type="AlphaFoldDB" id="A0A4R4GGB0"/>
<keyword evidence="1" id="KW-0472">Membrane</keyword>
<evidence type="ECO:0000313" key="3">
    <source>
        <dbReference type="Proteomes" id="UP000294527"/>
    </source>
</evidence>
<feature type="transmembrane region" description="Helical" evidence="1">
    <location>
        <begin position="76"/>
        <end position="97"/>
    </location>
</feature>
<reference evidence="2 3" key="1">
    <citation type="journal article" date="2019" name="Nat. Microbiol.">
        <title>Genomic variation and strain-specific functional adaptation in the human gut microbiome during early life.</title>
        <authorList>
            <person name="Vatanen T."/>
            <person name="Plichta D.R."/>
            <person name="Somani J."/>
            <person name="Munch P.C."/>
            <person name="Arthur T.D."/>
            <person name="Hall A.B."/>
            <person name="Rudolf S."/>
            <person name="Oakeley E.J."/>
            <person name="Ke X."/>
            <person name="Young R.A."/>
            <person name="Haiser H.J."/>
            <person name="Kolde R."/>
            <person name="Yassour M."/>
            <person name="Luopajarvi K."/>
            <person name="Siljander H."/>
            <person name="Virtanen S.M."/>
            <person name="Ilonen J."/>
            <person name="Uibo R."/>
            <person name="Tillmann V."/>
            <person name="Mokurov S."/>
            <person name="Dorshakova N."/>
            <person name="Porter J.A."/>
            <person name="McHardy A.C."/>
            <person name="Lahdesmaki H."/>
            <person name="Vlamakis H."/>
            <person name="Huttenhower C."/>
            <person name="Knip M."/>
            <person name="Xavier R.J."/>
        </authorList>
    </citation>
    <scope>NUCLEOTIDE SEQUENCE [LARGE SCALE GENOMIC DNA]</scope>
    <source>
        <strain evidence="2 3">RJX1047</strain>
    </source>
</reference>
<organism evidence="2 3">
    <name type="scientific">Phocaeicola dorei</name>
    <dbReference type="NCBI Taxonomy" id="357276"/>
    <lineage>
        <taxon>Bacteria</taxon>
        <taxon>Pseudomonadati</taxon>
        <taxon>Bacteroidota</taxon>
        <taxon>Bacteroidia</taxon>
        <taxon>Bacteroidales</taxon>
        <taxon>Bacteroidaceae</taxon>
        <taxon>Phocaeicola</taxon>
    </lineage>
</organism>